<evidence type="ECO:0000256" key="1">
    <source>
        <dbReference type="PROSITE-ProRule" id="PRU00285"/>
    </source>
</evidence>
<dbReference type="STRING" id="1798683.A3C90_02390"/>
<accession>A0A1F6MQ90</accession>
<name>A0A1F6MQ90_9BACT</name>
<organism evidence="4 5">
    <name type="scientific">Candidatus Magasanikbacteria bacterium RIFCSPHIGHO2_02_FULL_51_14</name>
    <dbReference type="NCBI Taxonomy" id="1798683"/>
    <lineage>
        <taxon>Bacteria</taxon>
        <taxon>Candidatus Magasanikiibacteriota</taxon>
    </lineage>
</organism>
<sequence>MILNGDVGRAALARAKEKASGAMEEWQVEHQEGQLAVDVYETKKEVVIVSTMAGADTSHIEVYIHSDLLTIRGRRVMPVDADEIENTFHQECFWGTFSRSIVLPVEVKADLAAAEYVNGVLTVRVPKQRMDAKIPVVIVEE</sequence>
<evidence type="ECO:0000256" key="2">
    <source>
        <dbReference type="RuleBase" id="RU003616"/>
    </source>
</evidence>
<dbReference type="InterPro" id="IPR008978">
    <property type="entry name" value="HSP20-like_chaperone"/>
</dbReference>
<dbReference type="Proteomes" id="UP000177457">
    <property type="component" value="Unassembled WGS sequence"/>
</dbReference>
<dbReference type="PROSITE" id="PS01031">
    <property type="entry name" value="SHSP"/>
    <property type="match status" value="1"/>
</dbReference>
<dbReference type="AlphaFoldDB" id="A0A1F6MQ90"/>
<evidence type="ECO:0000259" key="3">
    <source>
        <dbReference type="PROSITE" id="PS01031"/>
    </source>
</evidence>
<evidence type="ECO:0000313" key="5">
    <source>
        <dbReference type="Proteomes" id="UP000177457"/>
    </source>
</evidence>
<comment type="similarity">
    <text evidence="1 2">Belongs to the small heat shock protein (HSP20) family.</text>
</comment>
<evidence type="ECO:0000313" key="4">
    <source>
        <dbReference type="EMBL" id="OGH73807.1"/>
    </source>
</evidence>
<dbReference type="Pfam" id="PF00011">
    <property type="entry name" value="HSP20"/>
    <property type="match status" value="1"/>
</dbReference>
<gene>
    <name evidence="4" type="ORF">A3C90_02390</name>
</gene>
<proteinExistence type="inferred from homology"/>
<dbReference type="CDD" id="cd06464">
    <property type="entry name" value="ACD_sHsps-like"/>
    <property type="match status" value="1"/>
</dbReference>
<comment type="caution">
    <text evidence="4">The sequence shown here is derived from an EMBL/GenBank/DDBJ whole genome shotgun (WGS) entry which is preliminary data.</text>
</comment>
<dbReference type="EMBL" id="MFQE01000015">
    <property type="protein sequence ID" value="OGH73807.1"/>
    <property type="molecule type" value="Genomic_DNA"/>
</dbReference>
<dbReference type="InterPro" id="IPR031107">
    <property type="entry name" value="Small_HSP"/>
</dbReference>
<protein>
    <recommendedName>
        <fullName evidence="3">SHSP domain-containing protein</fullName>
    </recommendedName>
</protein>
<feature type="domain" description="SHSP" evidence="3">
    <location>
        <begin position="28"/>
        <end position="141"/>
    </location>
</feature>
<reference evidence="4 5" key="1">
    <citation type="journal article" date="2016" name="Nat. Commun.">
        <title>Thousands of microbial genomes shed light on interconnected biogeochemical processes in an aquifer system.</title>
        <authorList>
            <person name="Anantharaman K."/>
            <person name="Brown C.T."/>
            <person name="Hug L.A."/>
            <person name="Sharon I."/>
            <person name="Castelle C.J."/>
            <person name="Probst A.J."/>
            <person name="Thomas B.C."/>
            <person name="Singh A."/>
            <person name="Wilkins M.J."/>
            <person name="Karaoz U."/>
            <person name="Brodie E.L."/>
            <person name="Williams K.H."/>
            <person name="Hubbard S.S."/>
            <person name="Banfield J.F."/>
        </authorList>
    </citation>
    <scope>NUCLEOTIDE SEQUENCE [LARGE SCALE GENOMIC DNA]</scope>
</reference>
<dbReference type="InterPro" id="IPR002068">
    <property type="entry name" value="A-crystallin/Hsp20_dom"/>
</dbReference>
<dbReference type="PANTHER" id="PTHR11527">
    <property type="entry name" value="HEAT-SHOCK PROTEIN 20 FAMILY MEMBER"/>
    <property type="match status" value="1"/>
</dbReference>
<dbReference type="Gene3D" id="2.60.40.790">
    <property type="match status" value="1"/>
</dbReference>
<dbReference type="SUPFAM" id="SSF49764">
    <property type="entry name" value="HSP20-like chaperones"/>
    <property type="match status" value="1"/>
</dbReference>